<sequence length="117" mass="13456">MSTSRRWAYLQVHVIFPAINPPSDASVSIKFPEPEQAIWYHGYILSKPFHATNNLQSRRRDNTVTVRLPSRFTKITASVRCGGFYFTVSDKRLADDWVANMLVWQLLPEYTLGPNQA</sequence>
<dbReference type="Proteomes" id="UP001301769">
    <property type="component" value="Unassembled WGS sequence"/>
</dbReference>
<organism evidence="1 2">
    <name type="scientific">Rhypophila decipiens</name>
    <dbReference type="NCBI Taxonomy" id="261697"/>
    <lineage>
        <taxon>Eukaryota</taxon>
        <taxon>Fungi</taxon>
        <taxon>Dikarya</taxon>
        <taxon>Ascomycota</taxon>
        <taxon>Pezizomycotina</taxon>
        <taxon>Sordariomycetes</taxon>
        <taxon>Sordariomycetidae</taxon>
        <taxon>Sordariales</taxon>
        <taxon>Naviculisporaceae</taxon>
        <taxon>Rhypophila</taxon>
    </lineage>
</organism>
<comment type="caution">
    <text evidence="1">The sequence shown here is derived from an EMBL/GenBank/DDBJ whole genome shotgun (WGS) entry which is preliminary data.</text>
</comment>
<evidence type="ECO:0000313" key="2">
    <source>
        <dbReference type="Proteomes" id="UP001301769"/>
    </source>
</evidence>
<reference evidence="1" key="2">
    <citation type="submission" date="2023-05" db="EMBL/GenBank/DDBJ databases">
        <authorList>
            <consortium name="Lawrence Berkeley National Laboratory"/>
            <person name="Steindorff A."/>
            <person name="Hensen N."/>
            <person name="Bonometti L."/>
            <person name="Westerberg I."/>
            <person name="Brannstrom I.O."/>
            <person name="Guillou S."/>
            <person name="Cros-Aarteil S."/>
            <person name="Calhoun S."/>
            <person name="Haridas S."/>
            <person name="Kuo A."/>
            <person name="Mondo S."/>
            <person name="Pangilinan J."/>
            <person name="Riley R."/>
            <person name="Labutti K."/>
            <person name="Andreopoulos B."/>
            <person name="Lipzen A."/>
            <person name="Chen C."/>
            <person name="Yanf M."/>
            <person name="Daum C."/>
            <person name="Ng V."/>
            <person name="Clum A."/>
            <person name="Ohm R."/>
            <person name="Martin F."/>
            <person name="Silar P."/>
            <person name="Natvig D."/>
            <person name="Lalanne C."/>
            <person name="Gautier V."/>
            <person name="Ament-Velasquez S.L."/>
            <person name="Kruys A."/>
            <person name="Hutchinson M.I."/>
            <person name="Powell A.J."/>
            <person name="Barry K."/>
            <person name="Miller A.N."/>
            <person name="Grigoriev I.V."/>
            <person name="Debuchy R."/>
            <person name="Gladieux P."/>
            <person name="Thoren M.H."/>
            <person name="Johannesson H."/>
        </authorList>
    </citation>
    <scope>NUCLEOTIDE SEQUENCE</scope>
    <source>
        <strain evidence="1">PSN293</strain>
    </source>
</reference>
<name>A0AAN6Y2K4_9PEZI</name>
<protein>
    <submittedName>
        <fullName evidence="1">Uncharacterized protein</fullName>
    </submittedName>
</protein>
<dbReference type="AlphaFoldDB" id="A0AAN6Y2K4"/>
<accession>A0AAN6Y2K4</accession>
<gene>
    <name evidence="1" type="ORF">QBC37DRAFT_376003</name>
</gene>
<keyword evidence="2" id="KW-1185">Reference proteome</keyword>
<reference evidence="1" key="1">
    <citation type="journal article" date="2023" name="Mol. Phylogenet. Evol.">
        <title>Genome-scale phylogeny and comparative genomics of the fungal order Sordariales.</title>
        <authorList>
            <person name="Hensen N."/>
            <person name="Bonometti L."/>
            <person name="Westerberg I."/>
            <person name="Brannstrom I.O."/>
            <person name="Guillou S."/>
            <person name="Cros-Aarteil S."/>
            <person name="Calhoun S."/>
            <person name="Haridas S."/>
            <person name="Kuo A."/>
            <person name="Mondo S."/>
            <person name="Pangilinan J."/>
            <person name="Riley R."/>
            <person name="LaButti K."/>
            <person name="Andreopoulos B."/>
            <person name="Lipzen A."/>
            <person name="Chen C."/>
            <person name="Yan M."/>
            <person name="Daum C."/>
            <person name="Ng V."/>
            <person name="Clum A."/>
            <person name="Steindorff A."/>
            <person name="Ohm R.A."/>
            <person name="Martin F."/>
            <person name="Silar P."/>
            <person name="Natvig D.O."/>
            <person name="Lalanne C."/>
            <person name="Gautier V."/>
            <person name="Ament-Velasquez S.L."/>
            <person name="Kruys A."/>
            <person name="Hutchinson M.I."/>
            <person name="Powell A.J."/>
            <person name="Barry K."/>
            <person name="Miller A.N."/>
            <person name="Grigoriev I.V."/>
            <person name="Debuchy R."/>
            <person name="Gladieux P."/>
            <person name="Hiltunen Thoren M."/>
            <person name="Johannesson H."/>
        </authorList>
    </citation>
    <scope>NUCLEOTIDE SEQUENCE</scope>
    <source>
        <strain evidence="1">PSN293</strain>
    </source>
</reference>
<dbReference type="EMBL" id="MU858148">
    <property type="protein sequence ID" value="KAK4211473.1"/>
    <property type="molecule type" value="Genomic_DNA"/>
</dbReference>
<evidence type="ECO:0000313" key="1">
    <source>
        <dbReference type="EMBL" id="KAK4211473.1"/>
    </source>
</evidence>
<proteinExistence type="predicted"/>